<evidence type="ECO:0000256" key="6">
    <source>
        <dbReference type="ARBA" id="ARBA00022929"/>
    </source>
</evidence>
<proteinExistence type="inferred from homology"/>
<dbReference type="GO" id="GO:0061579">
    <property type="term" value="F:N-acyl homoserine lactone synthase activity"/>
    <property type="evidence" value="ECO:0007669"/>
    <property type="project" value="UniProtKB-EC"/>
</dbReference>
<evidence type="ECO:0000256" key="3">
    <source>
        <dbReference type="ARBA" id="ARBA00022654"/>
    </source>
</evidence>
<keyword evidence="9" id="KW-1185">Reference proteome</keyword>
<gene>
    <name evidence="8" type="primary">luxM_2</name>
    <name evidence="8" type="ORF">VA7868_04265</name>
</gene>
<evidence type="ECO:0000313" key="9">
    <source>
        <dbReference type="Proteomes" id="UP000184608"/>
    </source>
</evidence>
<dbReference type="STRING" id="1216006.VA7868_04265"/>
<keyword evidence="8" id="KW-0012">Acyltransferase</keyword>
<keyword evidence="5" id="KW-0949">S-adenosyl-L-methionine</keyword>
<evidence type="ECO:0000256" key="1">
    <source>
        <dbReference type="ARBA" id="ARBA00009683"/>
    </source>
</evidence>
<comment type="catalytic activity">
    <reaction evidence="7">
        <text>a fatty acyl-[ACP] + S-adenosyl-L-methionine = an N-acyl-L-homoserine lactone + S-methyl-5'-thioadenosine + holo-[ACP] + H(+)</text>
        <dbReference type="Rhea" id="RHEA:10096"/>
        <dbReference type="Rhea" id="RHEA-COMP:9685"/>
        <dbReference type="Rhea" id="RHEA-COMP:14125"/>
        <dbReference type="ChEBI" id="CHEBI:15378"/>
        <dbReference type="ChEBI" id="CHEBI:17509"/>
        <dbReference type="ChEBI" id="CHEBI:55474"/>
        <dbReference type="ChEBI" id="CHEBI:59789"/>
        <dbReference type="ChEBI" id="CHEBI:64479"/>
        <dbReference type="ChEBI" id="CHEBI:138651"/>
        <dbReference type="EC" id="2.3.1.184"/>
    </reaction>
</comment>
<evidence type="ECO:0000256" key="5">
    <source>
        <dbReference type="ARBA" id="ARBA00022691"/>
    </source>
</evidence>
<keyword evidence="4 8" id="KW-0808">Transferase</keyword>
<dbReference type="InterPro" id="IPR035304">
    <property type="entry name" value="AHL_synthase"/>
</dbReference>
<reference evidence="8 9" key="1">
    <citation type="submission" date="2016-11" db="EMBL/GenBank/DDBJ databases">
        <authorList>
            <person name="Jaros S."/>
            <person name="Januszkiewicz K."/>
            <person name="Wedrychowicz H."/>
        </authorList>
    </citation>
    <scope>NUCLEOTIDE SEQUENCE [LARGE SCALE GENOMIC DNA]</scope>
    <source>
        <strain evidence="8 9">CECT 7868</strain>
    </source>
</reference>
<sequence>MNRTLVTKELEDNFDLEQKKLGLFREVAMLATTSTRHFISRILTTRIKQFDIFIPGIRNFNLAHKLGSPEYQLLPDKIDEHSLSKHELKIETEALQLFDNLAEFWCEFEIYQIQKKYSIDNIIQVEKFNYNEESYSSEIISDVHSNHSLYLTLYEPFPMRLSDALLIINLYTCIKEKKWYEILFSLDMSSYGTHFIMSLPTKVEKLNLIVSTAKINLWNDKNKWLFFSPFFQSSWKLCSDKKIKSHIENIISIDKNKECTFNTIKTFEESLINIISDKSRICEVIRLTVSGNIFEKSYILYLTQKNILKQLNKKNIALAFVVFEQEMALAFYNKLGNNNFLHIGVKDLCDTGKLTHKGLWLIENLCNEFNKYSYKEYKRIYYLQKRNLKPTSDS</sequence>
<dbReference type="Proteomes" id="UP000184608">
    <property type="component" value="Unassembled WGS sequence"/>
</dbReference>
<dbReference type="AlphaFoldDB" id="A0A1M6DLN8"/>
<evidence type="ECO:0000313" key="8">
    <source>
        <dbReference type="EMBL" id="SHI74105.1"/>
    </source>
</evidence>
<comment type="similarity">
    <text evidence="1">Belongs to the LuxM / VanM family.</text>
</comment>
<accession>A0A1M6DLN8</accession>
<evidence type="ECO:0000256" key="2">
    <source>
        <dbReference type="ARBA" id="ARBA00012340"/>
    </source>
</evidence>
<organism evidence="8 9">
    <name type="scientific">Vibrio aerogenes CECT 7868</name>
    <dbReference type="NCBI Taxonomy" id="1216006"/>
    <lineage>
        <taxon>Bacteria</taxon>
        <taxon>Pseudomonadati</taxon>
        <taxon>Pseudomonadota</taxon>
        <taxon>Gammaproteobacteria</taxon>
        <taxon>Vibrionales</taxon>
        <taxon>Vibrionaceae</taxon>
        <taxon>Vibrio</taxon>
    </lineage>
</organism>
<dbReference type="EC" id="2.3.1.184" evidence="2"/>
<evidence type="ECO:0000256" key="4">
    <source>
        <dbReference type="ARBA" id="ARBA00022679"/>
    </source>
</evidence>
<protein>
    <recommendedName>
        <fullName evidence="2">acyl-homoserine-lactone synthase</fullName>
        <ecNumber evidence="2">2.3.1.184</ecNumber>
    </recommendedName>
</protein>
<keyword evidence="3" id="KW-0673">Quorum sensing</keyword>
<dbReference type="GO" id="GO:0009372">
    <property type="term" value="P:quorum sensing"/>
    <property type="evidence" value="ECO:0007669"/>
    <property type="project" value="UniProtKB-KW"/>
</dbReference>
<dbReference type="Pfam" id="PF17327">
    <property type="entry name" value="AHL_synthase"/>
    <property type="match status" value="1"/>
</dbReference>
<dbReference type="EMBL" id="FQXZ01000046">
    <property type="protein sequence ID" value="SHI74105.1"/>
    <property type="molecule type" value="Genomic_DNA"/>
</dbReference>
<evidence type="ECO:0000256" key="7">
    <source>
        <dbReference type="ARBA" id="ARBA00048576"/>
    </source>
</evidence>
<keyword evidence="6" id="KW-0071">Autoinducer synthesis</keyword>
<name>A0A1M6DLN8_9VIBR</name>